<reference evidence="3" key="1">
    <citation type="submission" date="2016-11" db="EMBL/GenBank/DDBJ databases">
        <authorList>
            <person name="Varghese N."/>
            <person name="Submissions S."/>
        </authorList>
    </citation>
    <scope>NUCLEOTIDE SEQUENCE [LARGE SCALE GENOMIC DNA]</scope>
    <source>
        <strain evidence="3">DSM 29327</strain>
    </source>
</reference>
<protein>
    <recommendedName>
        <fullName evidence="4">DUF5681 domain-containing protein</fullName>
    </recommendedName>
</protein>
<dbReference type="AlphaFoldDB" id="A0A1M6WA95"/>
<gene>
    <name evidence="2" type="ORF">SAMN05444414_102211</name>
</gene>
<accession>A0A1M6WA95</accession>
<sequence>MARASKHGGKRAGAGRPKGSRSRRSEAVAEKLLSQGKCPVEALVRLAEEAEADGDRSQAINAWKTILPFVHPKPKAVEIDPEAVVALARLLSEEKIRATEGVDDAPWGQMLERMRKSLEADGNLA</sequence>
<evidence type="ECO:0000256" key="1">
    <source>
        <dbReference type="SAM" id="MobiDB-lite"/>
    </source>
</evidence>
<dbReference type="Proteomes" id="UP000184191">
    <property type="component" value="Unassembled WGS sequence"/>
</dbReference>
<dbReference type="EMBL" id="FRBN01000002">
    <property type="protein sequence ID" value="SHK90700.1"/>
    <property type="molecule type" value="Genomic_DNA"/>
</dbReference>
<feature type="compositionally biased region" description="Basic residues" evidence="1">
    <location>
        <begin position="1"/>
        <end position="10"/>
    </location>
</feature>
<evidence type="ECO:0000313" key="3">
    <source>
        <dbReference type="Proteomes" id="UP000184191"/>
    </source>
</evidence>
<keyword evidence="3" id="KW-1185">Reference proteome</keyword>
<organism evidence="2 3">
    <name type="scientific">Roseovarius marisflavi</name>
    <dbReference type="NCBI Taxonomy" id="1054996"/>
    <lineage>
        <taxon>Bacteria</taxon>
        <taxon>Pseudomonadati</taxon>
        <taxon>Pseudomonadota</taxon>
        <taxon>Alphaproteobacteria</taxon>
        <taxon>Rhodobacterales</taxon>
        <taxon>Roseobacteraceae</taxon>
        <taxon>Roseovarius</taxon>
    </lineage>
</organism>
<evidence type="ECO:0008006" key="4">
    <source>
        <dbReference type="Google" id="ProtNLM"/>
    </source>
</evidence>
<proteinExistence type="predicted"/>
<evidence type="ECO:0000313" key="2">
    <source>
        <dbReference type="EMBL" id="SHK90700.1"/>
    </source>
</evidence>
<feature type="region of interest" description="Disordered" evidence="1">
    <location>
        <begin position="1"/>
        <end position="31"/>
    </location>
</feature>
<name>A0A1M6WA95_9RHOB</name>